<comment type="caution">
    <text evidence="1">The sequence shown here is derived from an EMBL/GenBank/DDBJ whole genome shotgun (WGS) entry which is preliminary data.</text>
</comment>
<sequence length="106" mass="12566">MGFELEFLGNNKIILKKIPSIFKIDIKDVLEKVLEEPFSDLEELKLEVLRKYACLLARKKGDLLSEREIDFLIEKFFSENLQTCPHGRPIYIKLSLKDIEKDLRRR</sequence>
<evidence type="ECO:0000313" key="1">
    <source>
        <dbReference type="EMBL" id="HGQ85536.1"/>
    </source>
</evidence>
<gene>
    <name evidence="1" type="ORF">ENT66_04145</name>
</gene>
<dbReference type="EMBL" id="DSZN01000073">
    <property type="protein sequence ID" value="HGQ85536.1"/>
    <property type="molecule type" value="Genomic_DNA"/>
</dbReference>
<dbReference type="InterPro" id="IPR042120">
    <property type="entry name" value="MutL_C_dimsub"/>
</dbReference>
<evidence type="ECO:0008006" key="2">
    <source>
        <dbReference type="Google" id="ProtNLM"/>
    </source>
</evidence>
<dbReference type="Gene3D" id="3.30.1540.20">
    <property type="entry name" value="MutL, C-terminal domain, dimerisation subdomain"/>
    <property type="match status" value="1"/>
</dbReference>
<dbReference type="AlphaFoldDB" id="A0A7C4JRT6"/>
<reference evidence="1" key="1">
    <citation type="journal article" date="2020" name="mSystems">
        <title>Genome- and Community-Level Interaction Insights into Carbon Utilization and Element Cycling Functions of Hydrothermarchaeota in Hydrothermal Sediment.</title>
        <authorList>
            <person name="Zhou Z."/>
            <person name="Liu Y."/>
            <person name="Xu W."/>
            <person name="Pan J."/>
            <person name="Luo Z.H."/>
            <person name="Li M."/>
        </authorList>
    </citation>
    <scope>NUCLEOTIDE SEQUENCE [LARGE SCALE GENOMIC DNA]</scope>
    <source>
        <strain evidence="1">SpSt-6</strain>
    </source>
</reference>
<accession>A0A7C4JRT6</accession>
<dbReference type="InterPro" id="IPR037198">
    <property type="entry name" value="MutL_C_sf"/>
</dbReference>
<organism evidence="1">
    <name type="scientific">Thermodesulfobacterium geofontis</name>
    <dbReference type="NCBI Taxonomy" id="1295609"/>
    <lineage>
        <taxon>Bacteria</taxon>
        <taxon>Pseudomonadati</taxon>
        <taxon>Thermodesulfobacteriota</taxon>
        <taxon>Thermodesulfobacteria</taxon>
        <taxon>Thermodesulfobacteriales</taxon>
        <taxon>Thermodesulfobacteriaceae</taxon>
        <taxon>Thermodesulfobacterium</taxon>
    </lineage>
</organism>
<protein>
    <recommendedName>
        <fullName evidence="2">MutL C-terminal dimerisation domain-containing protein</fullName>
    </recommendedName>
</protein>
<proteinExistence type="predicted"/>
<name>A0A7C4JRT6_9BACT</name>
<dbReference type="SUPFAM" id="SSF118116">
    <property type="entry name" value="DNA mismatch repair protein MutL"/>
    <property type="match status" value="1"/>
</dbReference>